<evidence type="ECO:0000313" key="2">
    <source>
        <dbReference type="EMBL" id="GFP28687.1"/>
    </source>
</evidence>
<keyword evidence="1" id="KW-1133">Transmembrane helix</keyword>
<sequence length="146" mass="15610">MIDINVIIIFIMAVFVLLGALDRILVQVNEKWKIPVISGMGARFEDGFNAMGPLALAMVGVISLAPVLANILRPVVVPVYGFLLADPAMFATTLLANDMGGYPLAMKLALTEDAGRYAGLILGAMMGPPIVFTIPVALGIIRREDR</sequence>
<gene>
    <name evidence="2" type="ORF">HKBW3S33_02101</name>
</gene>
<dbReference type="Pfam" id="PF04346">
    <property type="entry name" value="EutH"/>
    <property type="match status" value="1"/>
</dbReference>
<feature type="transmembrane region" description="Helical" evidence="1">
    <location>
        <begin position="6"/>
        <end position="26"/>
    </location>
</feature>
<evidence type="ECO:0000256" key="1">
    <source>
        <dbReference type="SAM" id="Phobius"/>
    </source>
</evidence>
<name>A0A6V8P8Q8_9ACTN</name>
<dbReference type="PANTHER" id="PTHR40089">
    <property type="entry name" value="ETHANOLAMINE UTILIZATION PROTEIN EUTH"/>
    <property type="match status" value="1"/>
</dbReference>
<feature type="transmembrane region" description="Helical" evidence="1">
    <location>
        <begin position="47"/>
        <end position="69"/>
    </location>
</feature>
<keyword evidence="1" id="KW-0472">Membrane</keyword>
<keyword evidence="3" id="KW-1185">Reference proteome</keyword>
<feature type="transmembrane region" description="Helical" evidence="1">
    <location>
        <begin position="117"/>
        <end position="141"/>
    </location>
</feature>
<organism evidence="2 3">
    <name type="scientific">Candidatus Hakubella thermalkaliphila</name>
    <dbReference type="NCBI Taxonomy" id="2754717"/>
    <lineage>
        <taxon>Bacteria</taxon>
        <taxon>Bacillati</taxon>
        <taxon>Actinomycetota</taxon>
        <taxon>Actinomycetota incertae sedis</taxon>
        <taxon>Candidatus Hakubellales</taxon>
        <taxon>Candidatus Hakubellaceae</taxon>
        <taxon>Candidatus Hakubella</taxon>
    </lineage>
</organism>
<dbReference type="PANTHER" id="PTHR40089:SF1">
    <property type="entry name" value="ETHANOLAMINE PERMEASE EUTH-RELATED"/>
    <property type="match status" value="1"/>
</dbReference>
<dbReference type="AlphaFoldDB" id="A0A6V8P8Q8"/>
<feature type="transmembrane region" description="Helical" evidence="1">
    <location>
        <begin position="75"/>
        <end position="96"/>
    </location>
</feature>
<comment type="caution">
    <text evidence="2">The sequence shown here is derived from an EMBL/GenBank/DDBJ whole genome shotgun (WGS) entry which is preliminary data.</text>
</comment>
<keyword evidence="1" id="KW-0812">Transmembrane</keyword>
<dbReference type="InterPro" id="IPR007441">
    <property type="entry name" value="EutH"/>
</dbReference>
<dbReference type="GO" id="GO:0005886">
    <property type="term" value="C:plasma membrane"/>
    <property type="evidence" value="ECO:0007669"/>
    <property type="project" value="TreeGrafter"/>
</dbReference>
<feature type="non-terminal residue" evidence="2">
    <location>
        <position position="146"/>
    </location>
</feature>
<reference evidence="2 3" key="1">
    <citation type="journal article" date="2020" name="Front. Microbiol.">
        <title>Single-cell genomics of novel Actinobacteria with the Wood-Ljungdahl pathway discovered in a serpentinizing system.</title>
        <authorList>
            <person name="Merino N."/>
            <person name="Kawai M."/>
            <person name="Boyd E.S."/>
            <person name="Colman D.R."/>
            <person name="McGlynn S.E."/>
            <person name="Nealson K.H."/>
            <person name="Kurokawa K."/>
            <person name="Hongoh Y."/>
        </authorList>
    </citation>
    <scope>NUCLEOTIDE SEQUENCE [LARGE SCALE GENOMIC DNA]</scope>
    <source>
        <strain evidence="2 3">S33</strain>
    </source>
</reference>
<evidence type="ECO:0000313" key="3">
    <source>
        <dbReference type="Proteomes" id="UP000591948"/>
    </source>
</evidence>
<dbReference type="Proteomes" id="UP000591948">
    <property type="component" value="Unassembled WGS sequence"/>
</dbReference>
<dbReference type="EMBL" id="BLRY01000348">
    <property type="protein sequence ID" value="GFP28687.1"/>
    <property type="molecule type" value="Genomic_DNA"/>
</dbReference>
<protein>
    <submittedName>
        <fullName evidence="2">Ethanolamine transporter</fullName>
    </submittedName>
</protein>
<proteinExistence type="predicted"/>
<dbReference type="GO" id="GO:0034228">
    <property type="term" value="F:ethanolamine transmembrane transporter activity"/>
    <property type="evidence" value="ECO:0007669"/>
    <property type="project" value="InterPro"/>
</dbReference>
<accession>A0A6V8P8Q8</accession>